<dbReference type="GO" id="GO:0005524">
    <property type="term" value="F:ATP binding"/>
    <property type="evidence" value="ECO:0007669"/>
    <property type="project" value="UniProtKB-KW"/>
</dbReference>
<dbReference type="CDD" id="cd18578">
    <property type="entry name" value="ABC_6TM_Pgp_ABCB1_D2_like"/>
    <property type="match status" value="1"/>
</dbReference>
<dbReference type="InterPro" id="IPR011527">
    <property type="entry name" value="ABC1_TM_dom"/>
</dbReference>
<evidence type="ECO:0000256" key="8">
    <source>
        <dbReference type="SAM" id="Phobius"/>
    </source>
</evidence>
<feature type="domain" description="ABC transporter" evidence="9">
    <location>
        <begin position="317"/>
        <end position="562"/>
    </location>
</feature>
<proteinExistence type="inferred from homology"/>
<evidence type="ECO:0000259" key="10">
    <source>
        <dbReference type="PROSITE" id="PS50929"/>
    </source>
</evidence>
<comment type="similarity">
    <text evidence="2">Belongs to the ABC transporter superfamily. ABCB family. Multidrug resistance exporter (TC 3.A.1.201) subfamily.</text>
</comment>
<dbReference type="CDD" id="cd03249">
    <property type="entry name" value="ABC_MTABC3_MDL1_MDL2"/>
    <property type="match status" value="1"/>
</dbReference>
<dbReference type="FunFam" id="3.40.50.300:FF:000251">
    <property type="entry name" value="ABC transporter B family member 19"/>
    <property type="match status" value="1"/>
</dbReference>
<keyword evidence="5" id="KW-0067">ATP-binding</keyword>
<dbReference type="PANTHER" id="PTHR24221">
    <property type="entry name" value="ATP-BINDING CASSETTE SUB-FAMILY B"/>
    <property type="match status" value="1"/>
</dbReference>
<dbReference type="PANTHER" id="PTHR24221:SF503">
    <property type="entry name" value="MITOCHONDRIAL POTASSIUM CHANNEL ATP-BINDING SUBUNIT"/>
    <property type="match status" value="1"/>
</dbReference>
<comment type="subcellular location">
    <subcellularLocation>
        <location evidence="1">Membrane</location>
        <topology evidence="1">Multi-pass membrane protein</topology>
    </subcellularLocation>
</comment>
<reference evidence="11" key="1">
    <citation type="submission" date="2021-01" db="EMBL/GenBank/DDBJ databases">
        <authorList>
            <person name="Corre E."/>
            <person name="Pelletier E."/>
            <person name="Niang G."/>
            <person name="Scheremetjew M."/>
            <person name="Finn R."/>
            <person name="Kale V."/>
            <person name="Holt S."/>
            <person name="Cochrane G."/>
            <person name="Meng A."/>
            <person name="Brown T."/>
            <person name="Cohen L."/>
        </authorList>
    </citation>
    <scope>NUCLEOTIDE SEQUENCE</scope>
    <source>
        <strain evidence="11">GSBS06</strain>
    </source>
</reference>
<protein>
    <submittedName>
        <fullName evidence="11">Uncharacterized protein</fullName>
    </submittedName>
</protein>
<keyword evidence="7 8" id="KW-0472">Membrane</keyword>
<dbReference type="Pfam" id="PF00005">
    <property type="entry name" value="ABC_tran"/>
    <property type="match status" value="1"/>
</dbReference>
<accession>A0A7S3PI81</accession>
<feature type="domain" description="ABC transmembrane type-1" evidence="10">
    <location>
        <begin position="14"/>
        <end position="282"/>
    </location>
</feature>
<evidence type="ECO:0000256" key="3">
    <source>
        <dbReference type="ARBA" id="ARBA00022692"/>
    </source>
</evidence>
<sequence length="568" mass="62005">MTCQNYADLGILQGSFCSSGFIDGHSPSDVRHAGWESLYIYALIGLVAGVGIGLQYGSFQTIGFKLARRLRYLQFSSTMRQGADYFDKAKNNVGILVAKLGMDTQLVQPLTGDLAGMVFENIFALGVALAIALSSSWKMTLVVLLPMSGLVYTEYYQHHKAREIAVQQVKGDKEAGKLVAESLRGVSTVYSFSASKRVGELYDEELQGPEWDGIRGSQITGIGAGIAQACFFASYAFGLWWGAYLIQKDELNAKDFSRVLFVLSLTATFLGQSAARCGEWSKGIVAASDIFNLADKVPKIDPYSDLGVKLTELRGDIEFQHLTFSYPTRKDVLVLNEVNLIIRTGQTCAFVGASGCGKSSLIKLLERFYDLDVPGASIKVDGHDIRTFNVKWWRSQIGLVGQEPVLFEGSIAENIGYGKGGYTSLEEIETAAKAANAHDFIMSFPEGYRTNCGGKGSQLSGGQKQRIAIARALIKDPKILLLDEATSSLDNKSEAIVQAALDEIMKTGRRTTIVIAHRLSTVVNCDNIVVFHNYGSGGNIVEQGNHDDLMALPNGRYRQMHRASQARE</sequence>
<dbReference type="GO" id="GO:0016020">
    <property type="term" value="C:membrane"/>
    <property type="evidence" value="ECO:0007669"/>
    <property type="project" value="UniProtKB-SubCell"/>
</dbReference>
<keyword evidence="4" id="KW-0547">Nucleotide-binding</keyword>
<dbReference type="InterPro" id="IPR036640">
    <property type="entry name" value="ABC1_TM_sf"/>
</dbReference>
<dbReference type="GO" id="GO:0016887">
    <property type="term" value="F:ATP hydrolysis activity"/>
    <property type="evidence" value="ECO:0007669"/>
    <property type="project" value="InterPro"/>
</dbReference>
<feature type="transmembrane region" description="Helical" evidence="8">
    <location>
        <begin position="38"/>
        <end position="59"/>
    </location>
</feature>
<dbReference type="PROSITE" id="PS50893">
    <property type="entry name" value="ABC_TRANSPORTER_2"/>
    <property type="match status" value="1"/>
</dbReference>
<dbReference type="InterPro" id="IPR017871">
    <property type="entry name" value="ABC_transporter-like_CS"/>
</dbReference>
<dbReference type="Gene3D" id="1.20.1560.10">
    <property type="entry name" value="ABC transporter type 1, transmembrane domain"/>
    <property type="match status" value="1"/>
</dbReference>
<dbReference type="InterPro" id="IPR039421">
    <property type="entry name" value="Type_1_exporter"/>
</dbReference>
<dbReference type="GO" id="GO:0140359">
    <property type="term" value="F:ABC-type transporter activity"/>
    <property type="evidence" value="ECO:0007669"/>
    <property type="project" value="InterPro"/>
</dbReference>
<evidence type="ECO:0000259" key="9">
    <source>
        <dbReference type="PROSITE" id="PS50893"/>
    </source>
</evidence>
<dbReference type="SUPFAM" id="SSF52540">
    <property type="entry name" value="P-loop containing nucleoside triphosphate hydrolases"/>
    <property type="match status" value="1"/>
</dbReference>
<dbReference type="Gene3D" id="3.40.50.300">
    <property type="entry name" value="P-loop containing nucleotide triphosphate hydrolases"/>
    <property type="match status" value="1"/>
</dbReference>
<evidence type="ECO:0000256" key="6">
    <source>
        <dbReference type="ARBA" id="ARBA00022989"/>
    </source>
</evidence>
<dbReference type="Pfam" id="PF00664">
    <property type="entry name" value="ABC_membrane"/>
    <property type="match status" value="1"/>
</dbReference>
<evidence type="ECO:0000256" key="2">
    <source>
        <dbReference type="ARBA" id="ARBA00007577"/>
    </source>
</evidence>
<evidence type="ECO:0000256" key="5">
    <source>
        <dbReference type="ARBA" id="ARBA00022840"/>
    </source>
</evidence>
<evidence type="ECO:0000256" key="1">
    <source>
        <dbReference type="ARBA" id="ARBA00004141"/>
    </source>
</evidence>
<dbReference type="AlphaFoldDB" id="A0A7S3PI81"/>
<dbReference type="InterPro" id="IPR003593">
    <property type="entry name" value="AAA+_ATPase"/>
</dbReference>
<gene>
    <name evidence="11" type="ORF">ASTO00021_LOCUS10270</name>
</gene>
<organism evidence="11">
    <name type="scientific">Aplanochytrium stocchinoi</name>
    <dbReference type="NCBI Taxonomy" id="215587"/>
    <lineage>
        <taxon>Eukaryota</taxon>
        <taxon>Sar</taxon>
        <taxon>Stramenopiles</taxon>
        <taxon>Bigyra</taxon>
        <taxon>Labyrinthulomycetes</taxon>
        <taxon>Thraustochytrida</taxon>
        <taxon>Thraustochytriidae</taxon>
        <taxon>Aplanochytrium</taxon>
    </lineage>
</organism>
<evidence type="ECO:0000256" key="7">
    <source>
        <dbReference type="ARBA" id="ARBA00023136"/>
    </source>
</evidence>
<dbReference type="PROSITE" id="PS50929">
    <property type="entry name" value="ABC_TM1F"/>
    <property type="match status" value="1"/>
</dbReference>
<dbReference type="PROSITE" id="PS00211">
    <property type="entry name" value="ABC_TRANSPORTER_1"/>
    <property type="match status" value="1"/>
</dbReference>
<feature type="transmembrane region" description="Helical" evidence="8">
    <location>
        <begin position="256"/>
        <end position="275"/>
    </location>
</feature>
<evidence type="ECO:0000256" key="4">
    <source>
        <dbReference type="ARBA" id="ARBA00022741"/>
    </source>
</evidence>
<dbReference type="InterPro" id="IPR003439">
    <property type="entry name" value="ABC_transporter-like_ATP-bd"/>
</dbReference>
<feature type="transmembrane region" description="Helical" evidence="8">
    <location>
        <begin position="122"/>
        <end position="145"/>
    </location>
</feature>
<dbReference type="SUPFAM" id="SSF90123">
    <property type="entry name" value="ABC transporter transmembrane region"/>
    <property type="match status" value="1"/>
</dbReference>
<name>A0A7S3PI81_9STRA</name>
<evidence type="ECO:0000313" key="11">
    <source>
        <dbReference type="EMBL" id="CAE0440122.1"/>
    </source>
</evidence>
<keyword evidence="6 8" id="KW-1133">Transmembrane helix</keyword>
<dbReference type="InterPro" id="IPR027417">
    <property type="entry name" value="P-loop_NTPase"/>
</dbReference>
<dbReference type="EMBL" id="HBIN01013593">
    <property type="protein sequence ID" value="CAE0440122.1"/>
    <property type="molecule type" value="Transcribed_RNA"/>
</dbReference>
<keyword evidence="3 8" id="KW-0812">Transmembrane</keyword>
<dbReference type="SMART" id="SM00382">
    <property type="entry name" value="AAA"/>
    <property type="match status" value="1"/>
</dbReference>
<feature type="transmembrane region" description="Helical" evidence="8">
    <location>
        <begin position="219"/>
        <end position="244"/>
    </location>
</feature>